<accession>A0A0E9SPY9</accession>
<dbReference type="AlphaFoldDB" id="A0A0E9SPY9"/>
<reference evidence="1" key="2">
    <citation type="journal article" date="2015" name="Fish Shellfish Immunol.">
        <title>Early steps in the European eel (Anguilla anguilla)-Vibrio vulnificus interaction in the gills: Role of the RtxA13 toxin.</title>
        <authorList>
            <person name="Callol A."/>
            <person name="Pajuelo D."/>
            <person name="Ebbesson L."/>
            <person name="Teles M."/>
            <person name="MacKenzie S."/>
            <person name="Amaro C."/>
        </authorList>
    </citation>
    <scope>NUCLEOTIDE SEQUENCE</scope>
</reference>
<organism evidence="1">
    <name type="scientific">Anguilla anguilla</name>
    <name type="common">European freshwater eel</name>
    <name type="synonym">Muraena anguilla</name>
    <dbReference type="NCBI Taxonomy" id="7936"/>
    <lineage>
        <taxon>Eukaryota</taxon>
        <taxon>Metazoa</taxon>
        <taxon>Chordata</taxon>
        <taxon>Craniata</taxon>
        <taxon>Vertebrata</taxon>
        <taxon>Euteleostomi</taxon>
        <taxon>Actinopterygii</taxon>
        <taxon>Neopterygii</taxon>
        <taxon>Teleostei</taxon>
        <taxon>Anguilliformes</taxon>
        <taxon>Anguillidae</taxon>
        <taxon>Anguilla</taxon>
    </lineage>
</organism>
<dbReference type="EMBL" id="GBXM01065974">
    <property type="protein sequence ID" value="JAH42603.1"/>
    <property type="molecule type" value="Transcribed_RNA"/>
</dbReference>
<evidence type="ECO:0000313" key="1">
    <source>
        <dbReference type="EMBL" id="JAH42603.1"/>
    </source>
</evidence>
<protein>
    <submittedName>
        <fullName evidence="1">Uncharacterized protein</fullName>
    </submittedName>
</protein>
<proteinExistence type="predicted"/>
<reference evidence="1" key="1">
    <citation type="submission" date="2014-11" db="EMBL/GenBank/DDBJ databases">
        <authorList>
            <person name="Amaro Gonzalez C."/>
        </authorList>
    </citation>
    <scope>NUCLEOTIDE SEQUENCE</scope>
</reference>
<name>A0A0E9SPY9_ANGAN</name>
<sequence>MVQCVYSVLGRAPNGSLPSEMSCSNVIRGGQIFIFLTHTLPPLTQRA</sequence>